<accession>A0A3G5BHH6</accession>
<sequence length="37" mass="3993">MYTPNFYLISWVCAPVPETHSEYSPTISGATTTSGAI</sequence>
<organism evidence="1">
    <name type="scientific">White spot syndrome virus</name>
    <dbReference type="NCBI Taxonomy" id="342409"/>
    <lineage>
        <taxon>Viruses</taxon>
        <taxon>Viruses incertae sedis</taxon>
        <taxon>Naldaviricetes</taxon>
        <taxon>Nimaviridae</taxon>
        <taxon>Whispovirus</taxon>
    </lineage>
</organism>
<name>A0A3G5BHH6_9VIRU</name>
<proteinExistence type="predicted"/>
<dbReference type="EMBL" id="MH883319">
    <property type="protein sequence ID" value="AYV99387.1"/>
    <property type="molecule type" value="Genomic_DNA"/>
</dbReference>
<dbReference type="EMBL" id="MH883318">
    <property type="protein sequence ID" value="AYV99272.1"/>
    <property type="molecule type" value="Genomic_DNA"/>
</dbReference>
<protein>
    <submittedName>
        <fullName evidence="2">WSSV066</fullName>
    </submittedName>
    <submittedName>
        <fullName evidence="1">Wssv108</fullName>
    </submittedName>
</protein>
<reference evidence="1" key="2">
    <citation type="submission" date="2018-09" db="EMBL/GenBank/DDBJ databases">
        <authorList>
            <person name="Katneni V.K."/>
            <person name="Shashi Shekhar M."/>
            <person name="Karthic K."/>
            <person name="Jangam A.K."/>
            <person name="Vijayan K.K."/>
        </authorList>
    </citation>
    <scope>NUCLEOTIDE SEQUENCE</scope>
    <source>
        <strain evidence="1">WSSV_CIBA_002</strain>
    </source>
</reference>
<evidence type="ECO:0000313" key="2">
    <source>
        <dbReference type="EMBL" id="AYV99387.1"/>
    </source>
</evidence>
<evidence type="ECO:0000313" key="1">
    <source>
        <dbReference type="EMBL" id="AYV99272.1"/>
    </source>
</evidence>
<reference evidence="2" key="1">
    <citation type="submission" date="2018-09" db="EMBL/GenBank/DDBJ databases">
        <authorList>
            <person name="Katneni V.K."/>
            <person name="Shashi shekhar M."/>
            <person name="Karthic K."/>
            <person name="Jangam A.K."/>
            <person name="Vijayan K.K."/>
        </authorList>
    </citation>
    <scope>NUCLEOTIDE SEQUENCE</scope>
    <source>
        <strain evidence="2">Wssv_ciba_003</strain>
    </source>
</reference>